<keyword evidence="3" id="KW-0378">Hydrolase</keyword>
<keyword evidence="3" id="KW-0540">Nuclease</keyword>
<reference evidence="3 4" key="1">
    <citation type="journal article" date="2022" name="Syst. Appl. Microbiol.">
        <title>Rhodopirellula aestuarii sp. nov., a novel member of the genus Rhodopirellula isolated from brackish sediments collected in the Tagus River estuary, Portugal.</title>
        <authorList>
            <person name="Vitorino I.R."/>
            <person name="Klimek D."/>
            <person name="Calusinska M."/>
            <person name="Lobo-da-Cunha A."/>
            <person name="Vasconcelos V."/>
            <person name="Lage O.M."/>
        </authorList>
    </citation>
    <scope>NUCLEOTIDE SEQUENCE [LARGE SCALE GENOMIC DNA]</scope>
    <source>
        <strain evidence="3 4">ICT_H3.1</strain>
    </source>
</reference>
<dbReference type="Gene3D" id="3.60.10.10">
    <property type="entry name" value="Endonuclease/exonuclease/phosphatase"/>
    <property type="match status" value="1"/>
</dbReference>
<dbReference type="InterPro" id="IPR036691">
    <property type="entry name" value="Endo/exonu/phosph_ase_sf"/>
</dbReference>
<dbReference type="EMBL" id="JAMQBK010000057">
    <property type="protein sequence ID" value="MCM2372912.1"/>
    <property type="molecule type" value="Genomic_DNA"/>
</dbReference>
<gene>
    <name evidence="3" type="ORF">NB063_20050</name>
</gene>
<keyword evidence="1" id="KW-0472">Membrane</keyword>
<dbReference type="SUPFAM" id="SSF56219">
    <property type="entry name" value="DNase I-like"/>
    <property type="match status" value="1"/>
</dbReference>
<accession>A0ABT0U7I7</accession>
<dbReference type="Proteomes" id="UP001202961">
    <property type="component" value="Unassembled WGS sequence"/>
</dbReference>
<proteinExistence type="predicted"/>
<protein>
    <submittedName>
        <fullName evidence="3">Endonuclease/exonuclease/phosphatase family protein</fullName>
    </submittedName>
</protein>
<dbReference type="Pfam" id="PF03372">
    <property type="entry name" value="Exo_endo_phos"/>
    <property type="match status" value="1"/>
</dbReference>
<name>A0ABT0U7I7_9BACT</name>
<dbReference type="GO" id="GO:0004519">
    <property type="term" value="F:endonuclease activity"/>
    <property type="evidence" value="ECO:0007669"/>
    <property type="project" value="UniProtKB-KW"/>
</dbReference>
<keyword evidence="4" id="KW-1185">Reference proteome</keyword>
<evidence type="ECO:0000259" key="2">
    <source>
        <dbReference type="Pfam" id="PF03372"/>
    </source>
</evidence>
<keyword evidence="3" id="KW-0255">Endonuclease</keyword>
<feature type="domain" description="Endonuclease/exonuclease/phosphatase" evidence="2">
    <location>
        <begin position="107"/>
        <end position="311"/>
    </location>
</feature>
<evidence type="ECO:0000256" key="1">
    <source>
        <dbReference type="SAM" id="Phobius"/>
    </source>
</evidence>
<evidence type="ECO:0000313" key="4">
    <source>
        <dbReference type="Proteomes" id="UP001202961"/>
    </source>
</evidence>
<feature type="transmembrane region" description="Helical" evidence="1">
    <location>
        <begin position="48"/>
        <end position="66"/>
    </location>
</feature>
<evidence type="ECO:0000313" key="3">
    <source>
        <dbReference type="EMBL" id="MCM2372912.1"/>
    </source>
</evidence>
<organism evidence="3 4">
    <name type="scientific">Aporhodopirellula aestuarii</name>
    <dbReference type="NCBI Taxonomy" id="2950107"/>
    <lineage>
        <taxon>Bacteria</taxon>
        <taxon>Pseudomonadati</taxon>
        <taxon>Planctomycetota</taxon>
        <taxon>Planctomycetia</taxon>
        <taxon>Pirellulales</taxon>
        <taxon>Pirellulaceae</taxon>
        <taxon>Aporhodopirellula</taxon>
    </lineage>
</organism>
<keyword evidence="1" id="KW-1133">Transmembrane helix</keyword>
<dbReference type="InterPro" id="IPR005135">
    <property type="entry name" value="Endo/exonuclease/phosphatase"/>
</dbReference>
<keyword evidence="1" id="KW-0812">Transmembrane</keyword>
<comment type="caution">
    <text evidence="3">The sequence shown here is derived from an EMBL/GenBank/DDBJ whole genome shotgun (WGS) entry which is preliminary data.</text>
</comment>
<sequence>MLRYPGRMPHIIKSVDAFLVILSAVLAVATCAAMFARVHWTFDTVANLRIQGLITIVVILVISLLMQRWWIAGSAAGLLLINLAGMNLGTLDDSAELDPRDSIRVVTTNVLTGNRQHDKIINELLAINADVIAIIELSPNLADRLQKSFAESHPHYTFDESDTDNFGIGVLSKRPIRSTQKLRWQGTPNSLEVLIDDYRLIATHPIPPLGQANFHTRNRQLAELAKHIRATANGSGRTILLGDFNLTPWNANFTDFQKSSGLKRAAACWEIRPSWYARPLFPFGLLIDHILISDDLACSKYDIGRDCGSDHRSVAVSIGPKTN</sequence>
<dbReference type="RefSeq" id="WP_250930545.1">
    <property type="nucleotide sequence ID" value="NZ_JAMQBK010000057.1"/>
</dbReference>